<dbReference type="Pfam" id="PF07969">
    <property type="entry name" value="Amidohydro_3"/>
    <property type="match status" value="1"/>
</dbReference>
<evidence type="ECO:0000313" key="3">
    <source>
        <dbReference type="Proteomes" id="UP000189981"/>
    </source>
</evidence>
<dbReference type="InterPro" id="IPR033932">
    <property type="entry name" value="YtcJ-like"/>
</dbReference>
<dbReference type="Gene3D" id="2.30.40.10">
    <property type="entry name" value="Urease, subunit C, domain 1"/>
    <property type="match status" value="1"/>
</dbReference>
<organism evidence="2 3">
    <name type="scientific">Daejeonella lutea</name>
    <dbReference type="NCBI Taxonomy" id="572036"/>
    <lineage>
        <taxon>Bacteria</taxon>
        <taxon>Pseudomonadati</taxon>
        <taxon>Bacteroidota</taxon>
        <taxon>Sphingobacteriia</taxon>
        <taxon>Sphingobacteriales</taxon>
        <taxon>Sphingobacteriaceae</taxon>
        <taxon>Daejeonella</taxon>
    </lineage>
</organism>
<gene>
    <name evidence="2" type="ORF">SAMN05661099_2571</name>
</gene>
<sequence>MGALSQLQKAGFYYLVLSIFVFFSSTGCKSPGQSVVTMGVINAHIWTGDPDQPWAEAMAVQGEEILQVGTTAEIKKLFGDSTKVIDAGGKMITPGFNDAHIHFIDGGFGLSSVQLRDATTKDEFIRRISNFAKTIPAGNWIIAGDWDHTLWVGELPKASWIDSATLNHPVFVQRLDGHMGLANTAAMKISNISASTKDVDGGTITREPNGMPAGIFKDNAMALIYKNITEPSDDLKDRALNAAMDYVAEKGVTSIQNMGTWGDLEVFKRAHQNKTLKTRVYAAVPLSTWKQLAEEVDKNGRGDNYLKIGGLKGFVDGSLGSHTAAFQKAFSDTPADSGFMVTTTEKLYSSISSADKAGLQLLIHSIGDKAIRELLDIFERVEKENGKKDRRFRIEHFQHIAPVDFPRIAKLNLVASVQPYHAIDDGRWAENYIGPERIKTTYAFKSLLDNKAVLAFGSDWFVAPPAPLEGIYAAVTRRTIDDKTPEGWVPEQKITVEQALKAYTSGAAYASFDEDKKGTLKKGKLADFVILDDDITKISPEKIRDVKVITTVVGGKITYQRAGN</sequence>
<evidence type="ECO:0000259" key="1">
    <source>
        <dbReference type="Pfam" id="PF07969"/>
    </source>
</evidence>
<proteinExistence type="predicted"/>
<dbReference type="SUPFAM" id="SSF51338">
    <property type="entry name" value="Composite domain of metallo-dependent hydrolases"/>
    <property type="match status" value="1"/>
</dbReference>
<dbReference type="OrthoDB" id="9767366at2"/>
<accession>A0A1T5DTJ7</accession>
<feature type="domain" description="Amidohydrolase 3" evidence="1">
    <location>
        <begin position="83"/>
        <end position="559"/>
    </location>
</feature>
<dbReference type="GO" id="GO:0016810">
    <property type="term" value="F:hydrolase activity, acting on carbon-nitrogen (but not peptide) bonds"/>
    <property type="evidence" value="ECO:0007669"/>
    <property type="project" value="InterPro"/>
</dbReference>
<dbReference type="CDD" id="cd01300">
    <property type="entry name" value="YtcJ_like"/>
    <property type="match status" value="1"/>
</dbReference>
<evidence type="ECO:0000313" key="2">
    <source>
        <dbReference type="EMBL" id="SKB74723.1"/>
    </source>
</evidence>
<dbReference type="RefSeq" id="WP_079703064.1">
    <property type="nucleotide sequence ID" value="NZ_FUYR01000002.1"/>
</dbReference>
<dbReference type="Gene3D" id="3.20.20.140">
    <property type="entry name" value="Metal-dependent hydrolases"/>
    <property type="match status" value="1"/>
</dbReference>
<keyword evidence="3" id="KW-1185">Reference proteome</keyword>
<protein>
    <recommendedName>
        <fullName evidence="1">Amidohydrolase 3 domain-containing protein</fullName>
    </recommendedName>
</protein>
<dbReference type="STRING" id="572036.SAMN05661099_2571"/>
<dbReference type="SUPFAM" id="SSF51556">
    <property type="entry name" value="Metallo-dependent hydrolases"/>
    <property type="match status" value="1"/>
</dbReference>
<dbReference type="AlphaFoldDB" id="A0A1T5DTJ7"/>
<dbReference type="PANTHER" id="PTHR22642:SF2">
    <property type="entry name" value="PROTEIN LONG AFTER FAR-RED 3"/>
    <property type="match status" value="1"/>
</dbReference>
<dbReference type="EMBL" id="FUYR01000002">
    <property type="protein sequence ID" value="SKB74723.1"/>
    <property type="molecule type" value="Genomic_DNA"/>
</dbReference>
<dbReference type="InterPro" id="IPR032466">
    <property type="entry name" value="Metal_Hydrolase"/>
</dbReference>
<dbReference type="InterPro" id="IPR011059">
    <property type="entry name" value="Metal-dep_hydrolase_composite"/>
</dbReference>
<dbReference type="Proteomes" id="UP000189981">
    <property type="component" value="Unassembled WGS sequence"/>
</dbReference>
<dbReference type="InterPro" id="IPR013108">
    <property type="entry name" value="Amidohydro_3"/>
</dbReference>
<dbReference type="PANTHER" id="PTHR22642">
    <property type="entry name" value="IMIDAZOLONEPROPIONASE"/>
    <property type="match status" value="1"/>
</dbReference>
<reference evidence="3" key="1">
    <citation type="submission" date="2017-02" db="EMBL/GenBank/DDBJ databases">
        <authorList>
            <person name="Varghese N."/>
            <person name="Submissions S."/>
        </authorList>
    </citation>
    <scope>NUCLEOTIDE SEQUENCE [LARGE SCALE GENOMIC DNA]</scope>
    <source>
        <strain evidence="3">DSM 22385</strain>
    </source>
</reference>
<dbReference type="Gene3D" id="3.10.310.70">
    <property type="match status" value="1"/>
</dbReference>
<name>A0A1T5DTJ7_9SPHI</name>